<dbReference type="AlphaFoldDB" id="A0A0R2N0P3"/>
<dbReference type="CDD" id="cd00279">
    <property type="entry name" value="YlxR"/>
    <property type="match status" value="1"/>
</dbReference>
<comment type="caution">
    <text evidence="2">The sequence shown here is derived from an EMBL/GenBank/DDBJ whole genome shotgun (WGS) entry which is preliminary data.</text>
</comment>
<dbReference type="Proteomes" id="UP000050969">
    <property type="component" value="Unassembled WGS sequence"/>
</dbReference>
<sequence length="98" mass="11108">MKQRKVPMRKDLLTNEMRPKKELVRIVRVDEATVAIDPTGKQAGRGAYVALDPEAVKGAAKKHLIESALSVKLDPDFYQELFDYVDHQKARQELFGAK</sequence>
<dbReference type="Pfam" id="PF04296">
    <property type="entry name" value="YlxR"/>
    <property type="match status" value="1"/>
</dbReference>
<dbReference type="InterPro" id="IPR007393">
    <property type="entry name" value="YlxR_dom"/>
</dbReference>
<evidence type="ECO:0000313" key="2">
    <source>
        <dbReference type="EMBL" id="KRO18636.1"/>
    </source>
</evidence>
<dbReference type="RefSeq" id="WP_056991958.1">
    <property type="nucleotide sequence ID" value="NZ_JQCE01000004.1"/>
</dbReference>
<dbReference type="Gene3D" id="3.30.1230.10">
    <property type="entry name" value="YlxR-like"/>
    <property type="match status" value="1"/>
</dbReference>
<evidence type="ECO:0000259" key="1">
    <source>
        <dbReference type="Pfam" id="PF04296"/>
    </source>
</evidence>
<proteinExistence type="predicted"/>
<organism evidence="2 3">
    <name type="scientific">Lacticaseibacillus saniviri JCM 17471 = DSM 24301</name>
    <dbReference type="NCBI Taxonomy" id="1293598"/>
    <lineage>
        <taxon>Bacteria</taxon>
        <taxon>Bacillati</taxon>
        <taxon>Bacillota</taxon>
        <taxon>Bacilli</taxon>
        <taxon>Lactobacillales</taxon>
        <taxon>Lactobacillaceae</taxon>
        <taxon>Lacticaseibacillus</taxon>
    </lineage>
</organism>
<dbReference type="InterPro" id="IPR037465">
    <property type="entry name" value="YlxR"/>
</dbReference>
<feature type="domain" description="YlxR" evidence="1">
    <location>
        <begin position="9"/>
        <end position="81"/>
    </location>
</feature>
<protein>
    <recommendedName>
        <fullName evidence="1">YlxR domain-containing protein</fullName>
    </recommendedName>
</protein>
<dbReference type="PANTHER" id="PTHR34215">
    <property type="entry name" value="BLL0784 PROTEIN"/>
    <property type="match status" value="1"/>
</dbReference>
<name>A0A0R2N0P3_9LACO</name>
<dbReference type="PATRIC" id="fig|1293598.4.peg.964"/>
<dbReference type="NCBIfam" id="NF047356">
    <property type="entry name" value="RNA_bind_RnpM"/>
    <property type="match status" value="1"/>
</dbReference>
<evidence type="ECO:0000313" key="3">
    <source>
        <dbReference type="Proteomes" id="UP000050969"/>
    </source>
</evidence>
<dbReference type="SUPFAM" id="SSF64376">
    <property type="entry name" value="YlxR-like"/>
    <property type="match status" value="1"/>
</dbReference>
<dbReference type="STRING" id="1293598.IV56_GL000916"/>
<keyword evidence="3" id="KW-1185">Reference proteome</keyword>
<dbReference type="InterPro" id="IPR035931">
    <property type="entry name" value="YlxR-like_sf"/>
</dbReference>
<gene>
    <name evidence="2" type="ORF">IV56_GL000916</name>
</gene>
<dbReference type="EMBL" id="JQCE01000004">
    <property type="protein sequence ID" value="KRO18636.1"/>
    <property type="molecule type" value="Genomic_DNA"/>
</dbReference>
<accession>A0A0R2N0P3</accession>
<reference evidence="2 3" key="1">
    <citation type="journal article" date="2015" name="Genome Announc.">
        <title>Expanding the biotechnology potential of lactobacilli through comparative genomics of 213 strains and associated genera.</title>
        <authorList>
            <person name="Sun Z."/>
            <person name="Harris H.M."/>
            <person name="McCann A."/>
            <person name="Guo C."/>
            <person name="Argimon S."/>
            <person name="Zhang W."/>
            <person name="Yang X."/>
            <person name="Jeffery I.B."/>
            <person name="Cooney J.C."/>
            <person name="Kagawa T.F."/>
            <person name="Liu W."/>
            <person name="Song Y."/>
            <person name="Salvetti E."/>
            <person name="Wrobel A."/>
            <person name="Rasinkangas P."/>
            <person name="Parkhill J."/>
            <person name="Rea M.C."/>
            <person name="O'Sullivan O."/>
            <person name="Ritari J."/>
            <person name="Douillard F.P."/>
            <person name="Paul Ross R."/>
            <person name="Yang R."/>
            <person name="Briner A.E."/>
            <person name="Felis G.E."/>
            <person name="de Vos W.M."/>
            <person name="Barrangou R."/>
            <person name="Klaenhammer T.R."/>
            <person name="Caufield P.W."/>
            <person name="Cui Y."/>
            <person name="Zhang H."/>
            <person name="O'Toole P.W."/>
        </authorList>
    </citation>
    <scope>NUCLEOTIDE SEQUENCE [LARGE SCALE GENOMIC DNA]</scope>
    <source>
        <strain evidence="2 3">DSM 24301</strain>
    </source>
</reference>
<dbReference type="PANTHER" id="PTHR34215:SF1">
    <property type="entry name" value="YLXR DOMAIN-CONTAINING PROTEIN"/>
    <property type="match status" value="1"/>
</dbReference>